<evidence type="ECO:0000313" key="1">
    <source>
        <dbReference type="EMBL" id="CAG8357225.1"/>
    </source>
</evidence>
<evidence type="ECO:0000313" key="2">
    <source>
        <dbReference type="Proteomes" id="UP001152646"/>
    </source>
</evidence>
<dbReference type="Proteomes" id="UP001152646">
    <property type="component" value="Unassembled WGS sequence"/>
</dbReference>
<name>A0A9W4ITP1_9EURO</name>
<gene>
    <name evidence="1" type="ORF">PSALAMII_LOCUS3559</name>
</gene>
<protein>
    <submittedName>
        <fullName evidence="1">Uncharacterized protein</fullName>
    </submittedName>
</protein>
<dbReference type="EMBL" id="CAJVPA010000122">
    <property type="protein sequence ID" value="CAG8357225.1"/>
    <property type="molecule type" value="Genomic_DNA"/>
</dbReference>
<dbReference type="InterPro" id="IPR046670">
    <property type="entry name" value="DUF6540"/>
</dbReference>
<proteinExistence type="predicted"/>
<accession>A0A9W4ITP1</accession>
<dbReference type="Pfam" id="PF20174">
    <property type="entry name" value="DUF6540"/>
    <property type="match status" value="1"/>
</dbReference>
<dbReference type="OrthoDB" id="37659at2759"/>
<organism evidence="1 2">
    <name type="scientific">Penicillium salamii</name>
    <dbReference type="NCBI Taxonomy" id="1612424"/>
    <lineage>
        <taxon>Eukaryota</taxon>
        <taxon>Fungi</taxon>
        <taxon>Dikarya</taxon>
        <taxon>Ascomycota</taxon>
        <taxon>Pezizomycotina</taxon>
        <taxon>Eurotiomycetes</taxon>
        <taxon>Eurotiomycetidae</taxon>
        <taxon>Eurotiales</taxon>
        <taxon>Aspergillaceae</taxon>
        <taxon>Penicillium</taxon>
    </lineage>
</organism>
<sequence length="140" mass="16396">MFLDQMATMEYPKLYVVFESPRYGNYYHWALQIENGEESIIFEVEGEHPQFVRKVLETKAEESGSFLGKEYVGVISKPDIQRVKDVASSIHVDNETVEWDCQDYVLEILDKLEEDYILDENDEDYRDARAILKDKRGSMA</sequence>
<dbReference type="AlphaFoldDB" id="A0A9W4ITP1"/>
<reference evidence="1" key="1">
    <citation type="submission" date="2021-07" db="EMBL/GenBank/DDBJ databases">
        <authorList>
            <person name="Branca A.L. A."/>
        </authorList>
    </citation>
    <scope>NUCLEOTIDE SEQUENCE</scope>
</reference>
<comment type="caution">
    <text evidence="1">The sequence shown here is derived from an EMBL/GenBank/DDBJ whole genome shotgun (WGS) entry which is preliminary data.</text>
</comment>